<protein>
    <submittedName>
        <fullName evidence="2">Alpha/beta fold hydrolase</fullName>
    </submittedName>
</protein>
<feature type="domain" description="AB hydrolase-1" evidence="1">
    <location>
        <begin position="61"/>
        <end position="142"/>
    </location>
</feature>
<dbReference type="EMBL" id="JAGEOK010000047">
    <property type="protein sequence ID" value="MBO2444505.1"/>
    <property type="molecule type" value="Genomic_DNA"/>
</dbReference>
<comment type="caution">
    <text evidence="2">The sequence shown here is derived from an EMBL/GenBank/DDBJ whole genome shotgun (WGS) entry which is preliminary data.</text>
</comment>
<dbReference type="PANTHER" id="PTHR43798:SF33">
    <property type="entry name" value="HYDROLASE, PUTATIVE (AFU_ORTHOLOGUE AFUA_2G14860)-RELATED"/>
    <property type="match status" value="1"/>
</dbReference>
<keyword evidence="2" id="KW-0378">Hydrolase</keyword>
<proteinExistence type="predicted"/>
<evidence type="ECO:0000313" key="3">
    <source>
        <dbReference type="Proteomes" id="UP000666915"/>
    </source>
</evidence>
<keyword evidence="3" id="KW-1185">Reference proteome</keyword>
<dbReference type="GO" id="GO:0016787">
    <property type="term" value="F:hydrolase activity"/>
    <property type="evidence" value="ECO:0007669"/>
    <property type="project" value="UniProtKB-KW"/>
</dbReference>
<name>A0ABS3RE50_9ACTN</name>
<sequence length="309" mass="33938">MDVFAVPDDEIRTFVVDGLQFSCRILWNDDAPKTAPVVYTHDVFARMHDRGLSISMKDVATLVQVSLPGSGDADDVPADAPPDFFLRALLKVMDEVPLSRVNLVGGSATGPLAYQFAQRYPERVRRLVLVGAVASAAELRRLHADTAPAWLEKETADIGQAEVDAVLRLLVDPTPGSPVAGRDVVRDRLTAMFGRMTRDELTRLARRWRALAALPDTPGGAYEGPVLLFTGEFDVLTPPRACREFAATFSDAAFATIRQADHMAHLERIDEVADLVCRFITDQALEDLPYLASFERFRESRAAGDLSAV</sequence>
<dbReference type="RefSeq" id="WP_208272983.1">
    <property type="nucleotide sequence ID" value="NZ_BAAAGM010000104.1"/>
</dbReference>
<gene>
    <name evidence="2" type="ORF">J4557_44010</name>
</gene>
<dbReference type="InterPro" id="IPR029058">
    <property type="entry name" value="AB_hydrolase_fold"/>
</dbReference>
<dbReference type="Pfam" id="PF00561">
    <property type="entry name" value="Abhydrolase_1"/>
    <property type="match status" value="1"/>
</dbReference>
<dbReference type="Proteomes" id="UP000666915">
    <property type="component" value="Unassembled WGS sequence"/>
</dbReference>
<evidence type="ECO:0000259" key="1">
    <source>
        <dbReference type="Pfam" id="PF00561"/>
    </source>
</evidence>
<evidence type="ECO:0000313" key="2">
    <source>
        <dbReference type="EMBL" id="MBO2444505.1"/>
    </source>
</evidence>
<dbReference type="SUPFAM" id="SSF53474">
    <property type="entry name" value="alpha/beta-Hydrolases"/>
    <property type="match status" value="1"/>
</dbReference>
<organism evidence="2 3">
    <name type="scientific">Actinomadura nitritigenes</name>
    <dbReference type="NCBI Taxonomy" id="134602"/>
    <lineage>
        <taxon>Bacteria</taxon>
        <taxon>Bacillati</taxon>
        <taxon>Actinomycetota</taxon>
        <taxon>Actinomycetes</taxon>
        <taxon>Streptosporangiales</taxon>
        <taxon>Thermomonosporaceae</taxon>
        <taxon>Actinomadura</taxon>
    </lineage>
</organism>
<dbReference type="PANTHER" id="PTHR43798">
    <property type="entry name" value="MONOACYLGLYCEROL LIPASE"/>
    <property type="match status" value="1"/>
</dbReference>
<dbReference type="PRINTS" id="PR00111">
    <property type="entry name" value="ABHYDROLASE"/>
</dbReference>
<dbReference type="Gene3D" id="3.40.50.1820">
    <property type="entry name" value="alpha/beta hydrolase"/>
    <property type="match status" value="1"/>
</dbReference>
<accession>A0ABS3RE50</accession>
<reference evidence="2 3" key="1">
    <citation type="submission" date="2021-03" db="EMBL/GenBank/DDBJ databases">
        <authorList>
            <person name="Kanchanasin P."/>
            <person name="Saeng-In P."/>
            <person name="Phongsopitanun W."/>
            <person name="Yuki M."/>
            <person name="Kudo T."/>
            <person name="Ohkuma M."/>
            <person name="Tanasupawat S."/>
        </authorList>
    </citation>
    <scope>NUCLEOTIDE SEQUENCE [LARGE SCALE GENOMIC DNA]</scope>
    <source>
        <strain evidence="2 3">L46</strain>
    </source>
</reference>
<dbReference type="InterPro" id="IPR000073">
    <property type="entry name" value="AB_hydrolase_1"/>
</dbReference>
<dbReference type="InterPro" id="IPR050266">
    <property type="entry name" value="AB_hydrolase_sf"/>
</dbReference>